<dbReference type="GO" id="GO:0005930">
    <property type="term" value="C:axoneme"/>
    <property type="evidence" value="ECO:0007669"/>
    <property type="project" value="TreeGrafter"/>
</dbReference>
<dbReference type="InterPro" id="IPR027417">
    <property type="entry name" value="P-loop_NTPase"/>
</dbReference>
<evidence type="ECO:0000256" key="9">
    <source>
        <dbReference type="ARBA" id="ARBA00023069"/>
    </source>
</evidence>
<dbReference type="OrthoDB" id="10263060at2759"/>
<evidence type="ECO:0000256" key="11">
    <source>
        <dbReference type="ARBA" id="ARBA00023212"/>
    </source>
</evidence>
<comment type="subcellular location">
    <subcellularLocation>
        <location evidence="1">Cytoplasm</location>
        <location evidence="1">Cytoskeleton</location>
        <location evidence="1">Cilium basal body</location>
    </subcellularLocation>
</comment>
<dbReference type="AlphaFoldDB" id="A0A834Y2B9"/>
<keyword evidence="10" id="KW-0505">Motor protein</keyword>
<dbReference type="SUPFAM" id="SSF52540">
    <property type="entry name" value="P-loop containing nucleoside triphosphate hydrolases"/>
    <property type="match status" value="1"/>
</dbReference>
<reference evidence="13 14" key="1">
    <citation type="submission" date="2020-08" db="EMBL/GenBank/DDBJ databases">
        <title>Aphidius gifuensis genome sequencing and assembly.</title>
        <authorList>
            <person name="Du Z."/>
        </authorList>
    </citation>
    <scope>NUCLEOTIDE SEQUENCE [LARGE SCALE GENOMIC DNA]</scope>
    <source>
        <strain evidence="13">YNYX2018</strain>
        <tissue evidence="13">Adults</tissue>
    </source>
</reference>
<evidence type="ECO:0000256" key="5">
    <source>
        <dbReference type="ARBA" id="ARBA00022490"/>
    </source>
</evidence>
<evidence type="ECO:0000256" key="3">
    <source>
        <dbReference type="ARBA" id="ARBA00018863"/>
    </source>
</evidence>
<dbReference type="PANTHER" id="PTHR13236">
    <property type="entry name" value="DYNEIN 2 LIGHT INTERMEDIATE CHAIN, ISOFORM 2"/>
    <property type="match status" value="1"/>
</dbReference>
<evidence type="ECO:0000313" key="14">
    <source>
        <dbReference type="Proteomes" id="UP000639338"/>
    </source>
</evidence>
<accession>A0A834Y2B9</accession>
<evidence type="ECO:0000256" key="2">
    <source>
        <dbReference type="ARBA" id="ARBA00006831"/>
    </source>
</evidence>
<dbReference type="GO" id="GO:0045504">
    <property type="term" value="F:dynein heavy chain binding"/>
    <property type="evidence" value="ECO:0007669"/>
    <property type="project" value="TreeGrafter"/>
</dbReference>
<sequence length="315" mass="35847">MGEEDNKNQLENTKERSIIIIGSKGVGKTTMAYRFLEKEEIPKPTIAMDYSFGRKAGKSLVKDVIHIWEVGHLSSSLISAAMTGASLTHSPRHITLVIVLDLTSPDVLWSILEESLTAARCALKMSFSNDIIEEMKSHRINEIRRSSEKQIDPFPMKLYFDLKKKQIIGRTLRAVTCNLAADLQYYSSKDSGLVRKMKELLSHHGFGNHPVKGCCSDYRQALWIPAGTDSFTAIDFVISSSRPSSILDIIKRNYENEFPQKSKDTEKEFEDPINDPNFNEPIIDRLRLQREEEIAVNLQDMMEGRTPRIIIPEPY</sequence>
<dbReference type="EMBL" id="JACMRX010000001">
    <property type="protein sequence ID" value="KAF7996327.1"/>
    <property type="molecule type" value="Genomic_DNA"/>
</dbReference>
<evidence type="ECO:0000256" key="6">
    <source>
        <dbReference type="ARBA" id="ARBA00022701"/>
    </source>
</evidence>
<keyword evidence="8" id="KW-0243">Dynein</keyword>
<evidence type="ECO:0000313" key="13">
    <source>
        <dbReference type="EMBL" id="KAF7996327.1"/>
    </source>
</evidence>
<organism evidence="13 14">
    <name type="scientific">Aphidius gifuensis</name>
    <name type="common">Parasitoid wasp</name>
    <dbReference type="NCBI Taxonomy" id="684658"/>
    <lineage>
        <taxon>Eukaryota</taxon>
        <taxon>Metazoa</taxon>
        <taxon>Ecdysozoa</taxon>
        <taxon>Arthropoda</taxon>
        <taxon>Hexapoda</taxon>
        <taxon>Insecta</taxon>
        <taxon>Pterygota</taxon>
        <taxon>Neoptera</taxon>
        <taxon>Endopterygota</taxon>
        <taxon>Hymenoptera</taxon>
        <taxon>Apocrita</taxon>
        <taxon>Ichneumonoidea</taxon>
        <taxon>Braconidae</taxon>
        <taxon>Aphidiinae</taxon>
        <taxon>Aphidius</taxon>
    </lineage>
</organism>
<keyword evidence="7" id="KW-0970">Cilium biogenesis/degradation</keyword>
<evidence type="ECO:0000256" key="1">
    <source>
        <dbReference type="ARBA" id="ARBA00004120"/>
    </source>
</evidence>
<gene>
    <name evidence="13" type="ORF">HCN44_001959</name>
</gene>
<evidence type="ECO:0000256" key="4">
    <source>
        <dbReference type="ARBA" id="ARBA00022473"/>
    </source>
</evidence>
<dbReference type="Gene3D" id="3.40.50.300">
    <property type="entry name" value="P-loop containing nucleotide triphosphate hydrolases"/>
    <property type="match status" value="1"/>
</dbReference>
<dbReference type="InterPro" id="IPR040045">
    <property type="entry name" value="DYNC2LI1"/>
</dbReference>
<keyword evidence="6" id="KW-0493">Microtubule</keyword>
<keyword evidence="9" id="KW-0969">Cilium</keyword>
<name>A0A834Y2B9_APHGI</name>
<dbReference type="PANTHER" id="PTHR13236:SF0">
    <property type="entry name" value="CYTOPLASMIC DYNEIN 2 LIGHT INTERMEDIATE CHAIN 1"/>
    <property type="match status" value="1"/>
</dbReference>
<evidence type="ECO:0000256" key="7">
    <source>
        <dbReference type="ARBA" id="ARBA00022794"/>
    </source>
</evidence>
<dbReference type="GO" id="GO:0005868">
    <property type="term" value="C:cytoplasmic dynein complex"/>
    <property type="evidence" value="ECO:0007669"/>
    <property type="project" value="InterPro"/>
</dbReference>
<dbReference type="GO" id="GO:0035735">
    <property type="term" value="P:intraciliary transport involved in cilium assembly"/>
    <property type="evidence" value="ECO:0007669"/>
    <property type="project" value="InterPro"/>
</dbReference>
<dbReference type="GO" id="GO:0036064">
    <property type="term" value="C:ciliary basal body"/>
    <property type="evidence" value="ECO:0007669"/>
    <property type="project" value="TreeGrafter"/>
</dbReference>
<protein>
    <recommendedName>
        <fullName evidence="3">Cytoplasmic dynein 2 light intermediate chain 1</fullName>
    </recommendedName>
</protein>
<dbReference type="Proteomes" id="UP000639338">
    <property type="component" value="Unassembled WGS sequence"/>
</dbReference>
<keyword evidence="4" id="KW-0217">Developmental protein</keyword>
<keyword evidence="12" id="KW-0966">Cell projection</keyword>
<dbReference type="GO" id="GO:0005874">
    <property type="term" value="C:microtubule"/>
    <property type="evidence" value="ECO:0007669"/>
    <property type="project" value="UniProtKB-KW"/>
</dbReference>
<keyword evidence="5" id="KW-0963">Cytoplasm</keyword>
<keyword evidence="11" id="KW-0206">Cytoskeleton</keyword>
<dbReference type="GO" id="GO:0035721">
    <property type="term" value="P:intraciliary retrograde transport"/>
    <property type="evidence" value="ECO:0007669"/>
    <property type="project" value="InterPro"/>
</dbReference>
<evidence type="ECO:0000256" key="8">
    <source>
        <dbReference type="ARBA" id="ARBA00023017"/>
    </source>
</evidence>
<keyword evidence="14" id="KW-1185">Reference proteome</keyword>
<evidence type="ECO:0000256" key="10">
    <source>
        <dbReference type="ARBA" id="ARBA00023175"/>
    </source>
</evidence>
<evidence type="ECO:0000256" key="12">
    <source>
        <dbReference type="ARBA" id="ARBA00023273"/>
    </source>
</evidence>
<comment type="similarity">
    <text evidence="2">Belongs to the dynein light intermediate chain family.</text>
</comment>
<proteinExistence type="inferred from homology"/>
<comment type="caution">
    <text evidence="13">The sequence shown here is derived from an EMBL/GenBank/DDBJ whole genome shotgun (WGS) entry which is preliminary data.</text>
</comment>